<reference evidence="6" key="1">
    <citation type="journal article" date="2016" name="Nat. Commun.">
        <title>Genome analysis of three Pneumocystis species reveals adaptation mechanisms to life exclusively in mammalian hosts.</title>
        <authorList>
            <person name="Ma L."/>
            <person name="Chen Z."/>
            <person name="Huang D.W."/>
            <person name="Kutty G."/>
            <person name="Ishihara M."/>
            <person name="Wang H."/>
            <person name="Abouelleil A."/>
            <person name="Bishop L."/>
            <person name="Davey E."/>
            <person name="Deng R."/>
            <person name="Deng X."/>
            <person name="Fan L."/>
            <person name="Fantoni G."/>
            <person name="Fitzgerald M."/>
            <person name="Gogineni E."/>
            <person name="Goldberg J.M."/>
            <person name="Handley G."/>
            <person name="Hu X."/>
            <person name="Huber C."/>
            <person name="Jiao X."/>
            <person name="Jones K."/>
            <person name="Levin J.Z."/>
            <person name="Liu Y."/>
            <person name="Macdonald P."/>
            <person name="Melnikov A."/>
            <person name="Raley C."/>
            <person name="Sassi M."/>
            <person name="Sherman B.T."/>
            <person name="Song X."/>
            <person name="Sykes S."/>
            <person name="Tran B."/>
            <person name="Walsh L."/>
            <person name="Xia Y."/>
            <person name="Yang J."/>
            <person name="Young S."/>
            <person name="Zeng Q."/>
            <person name="Zheng X."/>
            <person name="Stephens R."/>
            <person name="Nusbaum C."/>
            <person name="Birren B.W."/>
            <person name="Azadi P."/>
            <person name="Lempicki R.A."/>
            <person name="Cuomo C.A."/>
            <person name="Kovacs J.A."/>
        </authorList>
    </citation>
    <scope>NUCLEOTIDE SEQUENCE [LARGE SCALE GENOMIC DNA]</scope>
    <source>
        <strain evidence="6">B80</strain>
    </source>
</reference>
<dbReference type="GO" id="GO:0042274">
    <property type="term" value="P:ribosomal small subunit biogenesis"/>
    <property type="evidence" value="ECO:0007669"/>
    <property type="project" value="TreeGrafter"/>
</dbReference>
<evidence type="ECO:0000256" key="2">
    <source>
        <dbReference type="ARBA" id="ARBA00006856"/>
    </source>
</evidence>
<evidence type="ECO:0000313" key="5">
    <source>
        <dbReference type="EMBL" id="KTW27778.1"/>
    </source>
</evidence>
<evidence type="ECO:0000256" key="3">
    <source>
        <dbReference type="ARBA" id="ARBA00023242"/>
    </source>
</evidence>
<dbReference type="OrthoDB" id="361797at2759"/>
<dbReference type="AlphaFoldDB" id="A0A0W4ZHC8"/>
<feature type="domain" description="MI" evidence="4">
    <location>
        <begin position="437"/>
        <end position="569"/>
    </location>
</feature>
<comment type="subcellular location">
    <subcellularLocation>
        <location evidence="1">Nucleus</location>
        <location evidence="1">Nucleolus</location>
    </subcellularLocation>
</comment>
<keyword evidence="6" id="KW-1185">Reference proteome</keyword>
<comment type="caution">
    <text evidence="5">The sequence shown here is derived from an EMBL/GenBank/DDBJ whole genome shotgun (WGS) entry which is preliminary data.</text>
</comment>
<dbReference type="EMBL" id="LFVZ01000009">
    <property type="protein sequence ID" value="KTW27778.1"/>
    <property type="molecule type" value="Genomic_DNA"/>
</dbReference>
<evidence type="ECO:0000256" key="1">
    <source>
        <dbReference type="ARBA" id="ARBA00004604"/>
    </source>
</evidence>
<comment type="similarity">
    <text evidence="2">Belongs to the CWC22 family.</text>
</comment>
<evidence type="ECO:0000259" key="4">
    <source>
        <dbReference type="PROSITE" id="PS51366"/>
    </source>
</evidence>
<dbReference type="InterPro" id="IPR050781">
    <property type="entry name" value="CWC22_splicing_factor"/>
</dbReference>
<gene>
    <name evidence="5" type="ORF">T552_02218</name>
</gene>
<accession>A0A0W4ZHC8</accession>
<dbReference type="Gene3D" id="1.25.40.180">
    <property type="match status" value="1"/>
</dbReference>
<dbReference type="GO" id="GO:0003723">
    <property type="term" value="F:RNA binding"/>
    <property type="evidence" value="ECO:0007669"/>
    <property type="project" value="InterPro"/>
</dbReference>
<sequence>MEYTGRPDEEDSVISYLEKKLGRKKHNIDRKNKKDELDYLLEDLDRMNAKKMKHVRFTEDLSVFSESKVENRGDIDKEELFIGDKEDKLNLSKENGDISVKKSKENPYIAPVDSSISIVKNKILKDDKNDSEFIIHLRRKIKGLLNRLTESNMLSILNEIENLYSSYARHYVNIELITLLLKNVVSETTLKETYLVLYSGFIAALYKTIGVDFGAFFLQKLIKTFNEFYSKENSRKESIDSNISYDKECINLIVVLSELYNFQVISCTFVYDLIRLFLKEITDLNTELLLRIISNSGNQLRSDDPSSLKEIILIIHRKISEANVVLNTRTKFMIETIDSLKNNKIKNIPSIMTQEAIVRMKKFLKTLSTRNSNRNSEPLKISLSDIESMNESDKWWHAGASYKKEEKKKTIASVDNFYENEETKLLTLAQLQRMNTDIRKSIFITLMSGEDFADAYEKLLKLGLKKIQKLEIPRVLLHCCGNEKNYNPYYSYIALRFCLRMRFLRTAFKFCLWDLFRFLGEKDIQLIGNTSAESTENISLRYIVNLGRLYGFLVVNDGLDLAIFKKLNFFNLQSKTKTFLEIFFCTLIQETQKKTNIQNTTLIQRIFEKPSSNPSLISGIKYFIEKYLKNSEILNSRDKEIFIWEYKKVLENINIPRNI</sequence>
<dbReference type="SMART" id="SM00544">
    <property type="entry name" value="MA3"/>
    <property type="match status" value="1"/>
</dbReference>
<proteinExistence type="inferred from homology"/>
<name>A0A0W4ZHC8_PNEC8</name>
<evidence type="ECO:0000313" key="6">
    <source>
        <dbReference type="Proteomes" id="UP000054454"/>
    </source>
</evidence>
<dbReference type="RefSeq" id="XP_018225660.1">
    <property type="nucleotide sequence ID" value="XM_018370771.1"/>
</dbReference>
<dbReference type="InterPro" id="IPR003891">
    <property type="entry name" value="Initiation_fac_eIF4g_MI"/>
</dbReference>
<dbReference type="GO" id="GO:0005730">
    <property type="term" value="C:nucleolus"/>
    <property type="evidence" value="ECO:0007669"/>
    <property type="project" value="UniProtKB-SubCell"/>
</dbReference>
<dbReference type="InterPro" id="IPR003890">
    <property type="entry name" value="MIF4G-like_typ-3"/>
</dbReference>
<dbReference type="Pfam" id="PF02847">
    <property type="entry name" value="MA3"/>
    <property type="match status" value="1"/>
</dbReference>
<dbReference type="SUPFAM" id="SSF48371">
    <property type="entry name" value="ARM repeat"/>
    <property type="match status" value="1"/>
</dbReference>
<dbReference type="Pfam" id="PF02854">
    <property type="entry name" value="MIF4G"/>
    <property type="match status" value="1"/>
</dbReference>
<dbReference type="PANTHER" id="PTHR18034">
    <property type="entry name" value="CELL CYCLE CONTROL PROTEIN CWF22-RELATED"/>
    <property type="match status" value="1"/>
</dbReference>
<organism evidence="5 6">
    <name type="scientific">Pneumocystis carinii (strain B80)</name>
    <name type="common">Rat pneumocystis pneumonia agent</name>
    <name type="synonym">Pneumocystis carinii f. sp. carinii</name>
    <dbReference type="NCBI Taxonomy" id="1408658"/>
    <lineage>
        <taxon>Eukaryota</taxon>
        <taxon>Fungi</taxon>
        <taxon>Dikarya</taxon>
        <taxon>Ascomycota</taxon>
        <taxon>Taphrinomycotina</taxon>
        <taxon>Pneumocystomycetes</taxon>
        <taxon>Pneumocystaceae</taxon>
        <taxon>Pneumocystis</taxon>
    </lineage>
</organism>
<dbReference type="SMART" id="SM00543">
    <property type="entry name" value="MIF4G"/>
    <property type="match status" value="1"/>
</dbReference>
<keyword evidence="3" id="KW-0539">Nucleus</keyword>
<dbReference type="VEuPathDB" id="FungiDB:T552_02218"/>
<dbReference type="Proteomes" id="UP000054454">
    <property type="component" value="Unassembled WGS sequence"/>
</dbReference>
<dbReference type="PANTHER" id="PTHR18034:SF4">
    <property type="entry name" value="NUCLEOLAR MIF4G DOMAIN-CONTAINING PROTEIN 1"/>
    <property type="match status" value="1"/>
</dbReference>
<dbReference type="InterPro" id="IPR016024">
    <property type="entry name" value="ARM-type_fold"/>
</dbReference>
<dbReference type="PROSITE" id="PS51366">
    <property type="entry name" value="MI"/>
    <property type="match status" value="1"/>
</dbReference>
<dbReference type="GeneID" id="28936974"/>
<protein>
    <recommendedName>
        <fullName evidence="4">MI domain-containing protein</fullName>
    </recommendedName>
</protein>